<accession>A0A1A8AYX5</accession>
<reference evidence="1" key="1">
    <citation type="submission" date="2016-05" db="EMBL/GenBank/DDBJ databases">
        <authorList>
            <person name="Lavstsen T."/>
            <person name="Jespersen J.S."/>
        </authorList>
    </citation>
    <scope>NUCLEOTIDE SEQUENCE</scope>
    <source>
        <tissue evidence="1">Brain</tissue>
    </source>
</reference>
<name>A0A1A8AYX5_NOTFU</name>
<dbReference type="EMBL" id="HADY01020935">
    <property type="protein sequence ID" value="SBP59420.1"/>
    <property type="molecule type" value="Transcribed_RNA"/>
</dbReference>
<sequence>LEALEQEREQRAKARAAFSAALVGTQTWTVLGPYDTQKTLKFKTVVTNIRKAYNPETVPLFTQINTY</sequence>
<reference evidence="1" key="2">
    <citation type="submission" date="2016-06" db="EMBL/GenBank/DDBJ databases">
        <title>The genome of a short-lived fish provides insights into sex chromosome evolution and the genetic control of aging.</title>
        <authorList>
            <person name="Reichwald K."/>
            <person name="Felder M."/>
            <person name="Petzold A."/>
            <person name="Koch P."/>
            <person name="Groth M."/>
            <person name="Platzer M."/>
        </authorList>
    </citation>
    <scope>NUCLEOTIDE SEQUENCE</scope>
    <source>
        <tissue evidence="1">Brain</tissue>
    </source>
</reference>
<dbReference type="InterPro" id="IPR008983">
    <property type="entry name" value="Tumour_necrosis_fac-like_dom"/>
</dbReference>
<feature type="non-terminal residue" evidence="1">
    <location>
        <position position="1"/>
    </location>
</feature>
<gene>
    <name evidence="1" type="primary">CT027762.3</name>
</gene>
<dbReference type="Gene3D" id="2.60.120.40">
    <property type="match status" value="1"/>
</dbReference>
<evidence type="ECO:0000313" key="1">
    <source>
        <dbReference type="EMBL" id="SBP59420.1"/>
    </source>
</evidence>
<organism evidence="1">
    <name type="scientific">Nothobranchius furzeri</name>
    <name type="common">Turquoise killifish</name>
    <dbReference type="NCBI Taxonomy" id="105023"/>
    <lineage>
        <taxon>Eukaryota</taxon>
        <taxon>Metazoa</taxon>
        <taxon>Chordata</taxon>
        <taxon>Craniata</taxon>
        <taxon>Vertebrata</taxon>
        <taxon>Euteleostomi</taxon>
        <taxon>Actinopterygii</taxon>
        <taxon>Neopterygii</taxon>
        <taxon>Teleostei</taxon>
        <taxon>Neoteleostei</taxon>
        <taxon>Acanthomorphata</taxon>
        <taxon>Ovalentaria</taxon>
        <taxon>Atherinomorphae</taxon>
        <taxon>Cyprinodontiformes</taxon>
        <taxon>Nothobranchiidae</taxon>
        <taxon>Nothobranchius</taxon>
    </lineage>
</organism>
<protein>
    <submittedName>
        <fullName evidence="1">Uncharacterized protein</fullName>
    </submittedName>
</protein>
<dbReference type="AlphaFoldDB" id="A0A1A8AYX5"/>
<proteinExistence type="predicted"/>
<feature type="non-terminal residue" evidence="1">
    <location>
        <position position="67"/>
    </location>
</feature>